<dbReference type="InterPro" id="IPR008279">
    <property type="entry name" value="PEP-util_enz_mobile_dom"/>
</dbReference>
<dbReference type="PANTHER" id="PTHR43615">
    <property type="entry name" value="PHOSPHOENOLPYRUVATE SYNTHASE-RELATED"/>
    <property type="match status" value="1"/>
</dbReference>
<evidence type="ECO:0000313" key="3">
    <source>
        <dbReference type="RefSeq" id="XP_013383895.1"/>
    </source>
</evidence>
<accession>A0A1S3HD27</accession>
<keyword evidence="2" id="KW-1185">Reference proteome</keyword>
<dbReference type="Gene3D" id="3.50.30.10">
    <property type="entry name" value="Phosphohistidine domain"/>
    <property type="match status" value="1"/>
</dbReference>
<feature type="domain" description="PEP-utilising enzyme mobile" evidence="1">
    <location>
        <begin position="76"/>
        <end position="134"/>
    </location>
</feature>
<proteinExistence type="predicted"/>
<dbReference type="InParanoid" id="A0A1S3HD27"/>
<dbReference type="GO" id="GO:0016772">
    <property type="term" value="F:transferase activity, transferring phosphorus-containing groups"/>
    <property type="evidence" value="ECO:0007669"/>
    <property type="project" value="InterPro"/>
</dbReference>
<name>A0A1S3HD27_LINAN</name>
<gene>
    <name evidence="3" type="primary">LOC106154170</name>
</gene>
<dbReference type="STRING" id="7574.A0A1S3HD27"/>
<protein>
    <submittedName>
        <fullName evidence="3">Uncharacterized protein LOC106154170</fullName>
    </submittedName>
</protein>
<dbReference type="Pfam" id="PF00391">
    <property type="entry name" value="PEP-utilizers"/>
    <property type="match status" value="1"/>
</dbReference>
<dbReference type="GeneID" id="106154170"/>
<dbReference type="InterPro" id="IPR036637">
    <property type="entry name" value="Phosphohistidine_dom_sf"/>
</dbReference>
<dbReference type="AlphaFoldDB" id="A0A1S3HD27"/>
<organism evidence="2 3">
    <name type="scientific">Lingula anatina</name>
    <name type="common">Brachiopod</name>
    <name type="synonym">Lingula unguis</name>
    <dbReference type="NCBI Taxonomy" id="7574"/>
    <lineage>
        <taxon>Eukaryota</taxon>
        <taxon>Metazoa</taxon>
        <taxon>Spiralia</taxon>
        <taxon>Lophotrochozoa</taxon>
        <taxon>Brachiopoda</taxon>
        <taxon>Linguliformea</taxon>
        <taxon>Lingulata</taxon>
        <taxon>Lingulida</taxon>
        <taxon>Linguloidea</taxon>
        <taxon>Lingulidae</taxon>
        <taxon>Lingula</taxon>
    </lineage>
</organism>
<reference evidence="3" key="1">
    <citation type="submission" date="2025-08" db="UniProtKB">
        <authorList>
            <consortium name="RefSeq"/>
        </authorList>
    </citation>
    <scope>IDENTIFICATION</scope>
    <source>
        <tissue evidence="3">Gonads</tissue>
    </source>
</reference>
<evidence type="ECO:0000313" key="2">
    <source>
        <dbReference type="Proteomes" id="UP000085678"/>
    </source>
</evidence>
<dbReference type="Proteomes" id="UP000085678">
    <property type="component" value="Unplaced"/>
</dbReference>
<dbReference type="KEGG" id="lak:106154170"/>
<dbReference type="RefSeq" id="XP_013383895.1">
    <property type="nucleotide sequence ID" value="XM_013528441.2"/>
</dbReference>
<dbReference type="PANTHER" id="PTHR43615:SF1">
    <property type="entry name" value="PPDK_N DOMAIN-CONTAINING PROTEIN"/>
    <property type="match status" value="1"/>
</dbReference>
<evidence type="ECO:0000259" key="1">
    <source>
        <dbReference type="Pfam" id="PF00391"/>
    </source>
</evidence>
<dbReference type="InterPro" id="IPR051549">
    <property type="entry name" value="PEP_Utilizing_Enz"/>
</dbReference>
<dbReference type="SUPFAM" id="SSF52009">
    <property type="entry name" value="Phosphohistidine domain"/>
    <property type="match status" value="1"/>
</dbReference>
<dbReference type="OrthoDB" id="6123450at2759"/>
<sequence>MKHRFLGSCKNKWFHERESFPFLEYRISSDFVTKIEEVTENDSVVTSVALKGLPVSQGVVRGTARVVTSLQEASQIQPGDILIVPYTDVGWSPYFPLISGLVTELGGLLSHGAVVAREYGLPCVVNIPKATHLFAIGKETDALCHSFCHCELTL</sequence>